<proteinExistence type="predicted"/>
<feature type="non-terminal residue" evidence="1">
    <location>
        <position position="1"/>
    </location>
</feature>
<name>A0AAD8F798_BIOPF</name>
<reference evidence="1" key="1">
    <citation type="journal article" date="2023" name="PLoS Negl. Trop. Dis.">
        <title>A genome sequence for Biomphalaria pfeifferi, the major vector snail for the human-infecting parasite Schistosoma mansoni.</title>
        <authorList>
            <person name="Bu L."/>
            <person name="Lu L."/>
            <person name="Laidemitt M.R."/>
            <person name="Zhang S.M."/>
            <person name="Mutuku M."/>
            <person name="Mkoji G."/>
            <person name="Steinauer M."/>
            <person name="Loker E.S."/>
        </authorList>
    </citation>
    <scope>NUCLEOTIDE SEQUENCE</scope>
    <source>
        <strain evidence="1">KasaAsao</strain>
    </source>
</reference>
<dbReference type="EMBL" id="JASAOG010000092">
    <property type="protein sequence ID" value="KAK0052654.1"/>
    <property type="molecule type" value="Genomic_DNA"/>
</dbReference>
<dbReference type="AlphaFoldDB" id="A0AAD8F798"/>
<protein>
    <submittedName>
        <fullName evidence="1">Baculoviral IAP repeat-containing protein 7-A</fullName>
    </submittedName>
</protein>
<comment type="caution">
    <text evidence="1">The sequence shown here is derived from an EMBL/GenBank/DDBJ whole genome shotgun (WGS) entry which is preliminary data.</text>
</comment>
<keyword evidence="2" id="KW-1185">Reference proteome</keyword>
<feature type="non-terminal residue" evidence="1">
    <location>
        <position position="79"/>
    </location>
</feature>
<evidence type="ECO:0000313" key="2">
    <source>
        <dbReference type="Proteomes" id="UP001233172"/>
    </source>
</evidence>
<evidence type="ECO:0000313" key="1">
    <source>
        <dbReference type="EMBL" id="KAK0052654.1"/>
    </source>
</evidence>
<reference evidence="1" key="2">
    <citation type="submission" date="2023-04" db="EMBL/GenBank/DDBJ databases">
        <authorList>
            <person name="Bu L."/>
            <person name="Lu L."/>
            <person name="Laidemitt M.R."/>
            <person name="Zhang S.M."/>
            <person name="Mutuku M."/>
            <person name="Mkoji G."/>
            <person name="Steinauer M."/>
            <person name="Loker E.S."/>
        </authorList>
    </citation>
    <scope>NUCLEOTIDE SEQUENCE</scope>
    <source>
        <strain evidence="1">KasaAsao</strain>
        <tissue evidence="1">Whole Snail</tissue>
    </source>
</reference>
<gene>
    <name evidence="1" type="ORF">Bpfe_017770</name>
</gene>
<dbReference type="Proteomes" id="UP001233172">
    <property type="component" value="Unassembled WGS sequence"/>
</dbReference>
<organism evidence="1 2">
    <name type="scientific">Biomphalaria pfeifferi</name>
    <name type="common">Bloodfluke planorb</name>
    <name type="synonym">Freshwater snail</name>
    <dbReference type="NCBI Taxonomy" id="112525"/>
    <lineage>
        <taxon>Eukaryota</taxon>
        <taxon>Metazoa</taxon>
        <taxon>Spiralia</taxon>
        <taxon>Lophotrochozoa</taxon>
        <taxon>Mollusca</taxon>
        <taxon>Gastropoda</taxon>
        <taxon>Heterobranchia</taxon>
        <taxon>Euthyneura</taxon>
        <taxon>Panpulmonata</taxon>
        <taxon>Hygrophila</taxon>
        <taxon>Lymnaeoidea</taxon>
        <taxon>Planorbidae</taxon>
        <taxon>Biomphalaria</taxon>
    </lineage>
</organism>
<sequence>TRDTYLKRDPAVKTMVDMGFPYADVIAVAKAIKNEGNVLSADKIYERLISGNIKRRPNASILKALDLDKVNSETLARDA</sequence>
<accession>A0AAD8F798</accession>